<feature type="transmembrane region" description="Helical" evidence="6">
    <location>
        <begin position="435"/>
        <end position="456"/>
    </location>
</feature>
<feature type="transmembrane region" description="Helical" evidence="6">
    <location>
        <begin position="38"/>
        <end position="55"/>
    </location>
</feature>
<comment type="caution">
    <text evidence="9">The sequence shown here is derived from an EMBL/GenBank/DDBJ whole genome shotgun (WGS) entry which is preliminary data.</text>
</comment>
<proteinExistence type="predicted"/>
<dbReference type="GO" id="GO:0017004">
    <property type="term" value="P:cytochrome complex assembly"/>
    <property type="evidence" value="ECO:0007669"/>
    <property type="project" value="UniProtKB-KW"/>
</dbReference>
<feature type="transmembrane region" description="Helical" evidence="6">
    <location>
        <begin position="158"/>
        <end position="179"/>
    </location>
</feature>
<feature type="transmembrane region" description="Helical" evidence="6">
    <location>
        <begin position="528"/>
        <end position="552"/>
    </location>
</feature>
<dbReference type="PANTHER" id="PTHR30071:SF1">
    <property type="entry name" value="CYTOCHROME B_B6 PROTEIN-RELATED"/>
    <property type="match status" value="1"/>
</dbReference>
<feature type="transmembrane region" description="Helical" evidence="6">
    <location>
        <begin position="462"/>
        <end position="483"/>
    </location>
</feature>
<dbReference type="PANTHER" id="PTHR30071">
    <property type="entry name" value="HEME EXPORTER PROTEIN C"/>
    <property type="match status" value="1"/>
</dbReference>
<name>A0A9D9IXK7_9BACT</name>
<feature type="transmembrane region" description="Helical" evidence="6">
    <location>
        <begin position="405"/>
        <end position="423"/>
    </location>
</feature>
<evidence type="ECO:0000259" key="7">
    <source>
        <dbReference type="Pfam" id="PF01578"/>
    </source>
</evidence>
<evidence type="ECO:0000256" key="3">
    <source>
        <dbReference type="ARBA" id="ARBA00022748"/>
    </source>
</evidence>
<dbReference type="GO" id="GO:0005886">
    <property type="term" value="C:plasma membrane"/>
    <property type="evidence" value="ECO:0007669"/>
    <property type="project" value="TreeGrafter"/>
</dbReference>
<dbReference type="GO" id="GO:0020037">
    <property type="term" value="F:heme binding"/>
    <property type="evidence" value="ECO:0007669"/>
    <property type="project" value="InterPro"/>
</dbReference>
<keyword evidence="4 6" id="KW-1133">Transmembrane helix</keyword>
<feature type="transmembrane region" description="Helical" evidence="6">
    <location>
        <begin position="191"/>
        <end position="210"/>
    </location>
</feature>
<feature type="transmembrane region" description="Helical" evidence="6">
    <location>
        <begin position="490"/>
        <end position="508"/>
    </location>
</feature>
<organism evidence="9 10">
    <name type="scientific">Candidatus Cryptobacteroides avistercoris</name>
    <dbReference type="NCBI Taxonomy" id="2840758"/>
    <lineage>
        <taxon>Bacteria</taxon>
        <taxon>Pseudomonadati</taxon>
        <taxon>Bacteroidota</taxon>
        <taxon>Bacteroidia</taxon>
        <taxon>Bacteroidales</taxon>
        <taxon>Candidatus Cryptobacteroides</taxon>
    </lineage>
</organism>
<feature type="transmembrane region" description="Helical" evidence="6">
    <location>
        <begin position="635"/>
        <end position="654"/>
    </location>
</feature>
<feature type="domain" description="Cytochrome c assembly protein" evidence="7">
    <location>
        <begin position="463"/>
        <end position="658"/>
    </location>
</feature>
<comment type="subcellular location">
    <subcellularLocation>
        <location evidence="1">Membrane</location>
        <topology evidence="1">Multi-pass membrane protein</topology>
    </subcellularLocation>
</comment>
<keyword evidence="3" id="KW-0201">Cytochrome c-type biogenesis</keyword>
<evidence type="ECO:0000256" key="4">
    <source>
        <dbReference type="ARBA" id="ARBA00022989"/>
    </source>
</evidence>
<feature type="transmembrane region" description="Helical" evidence="6">
    <location>
        <begin position="6"/>
        <end position="26"/>
    </location>
</feature>
<keyword evidence="2 6" id="KW-0812">Transmembrane</keyword>
<evidence type="ECO:0000256" key="1">
    <source>
        <dbReference type="ARBA" id="ARBA00004141"/>
    </source>
</evidence>
<dbReference type="Pfam" id="PF05140">
    <property type="entry name" value="ResB"/>
    <property type="match status" value="1"/>
</dbReference>
<dbReference type="InterPro" id="IPR007816">
    <property type="entry name" value="ResB-like_domain"/>
</dbReference>
<dbReference type="EMBL" id="JADILW010000103">
    <property type="protein sequence ID" value="MBO8480809.1"/>
    <property type="molecule type" value="Genomic_DNA"/>
</dbReference>
<keyword evidence="5 6" id="KW-0472">Membrane</keyword>
<dbReference type="InterPro" id="IPR045062">
    <property type="entry name" value="Cyt_c_biogenesis_CcsA/CcmC"/>
</dbReference>
<protein>
    <submittedName>
        <fullName evidence="9">Cytochrome c biogenesis protein CcsA</fullName>
    </submittedName>
</protein>
<accession>A0A9D9IXK7</accession>
<dbReference type="Proteomes" id="UP000823769">
    <property type="component" value="Unassembled WGS sequence"/>
</dbReference>
<feature type="domain" description="ResB-like" evidence="8">
    <location>
        <begin position="36"/>
        <end position="144"/>
    </location>
</feature>
<evidence type="ECO:0000256" key="2">
    <source>
        <dbReference type="ARBA" id="ARBA00022692"/>
    </source>
</evidence>
<dbReference type="AlphaFoldDB" id="A0A9D9IXK7"/>
<reference evidence="9" key="1">
    <citation type="submission" date="2020-10" db="EMBL/GenBank/DDBJ databases">
        <authorList>
            <person name="Gilroy R."/>
        </authorList>
    </citation>
    <scope>NUCLEOTIDE SEQUENCE</scope>
    <source>
        <strain evidence="9">B3-1481</strain>
    </source>
</reference>
<feature type="transmembrane region" description="Helical" evidence="6">
    <location>
        <begin position="564"/>
        <end position="585"/>
    </location>
</feature>
<reference evidence="9" key="2">
    <citation type="journal article" date="2021" name="PeerJ">
        <title>Extensive microbial diversity within the chicken gut microbiome revealed by metagenomics and culture.</title>
        <authorList>
            <person name="Gilroy R."/>
            <person name="Ravi A."/>
            <person name="Getino M."/>
            <person name="Pursley I."/>
            <person name="Horton D.L."/>
            <person name="Alikhan N.F."/>
            <person name="Baker D."/>
            <person name="Gharbi K."/>
            <person name="Hall N."/>
            <person name="Watson M."/>
            <person name="Adriaenssens E.M."/>
            <person name="Foster-Nyarko E."/>
            <person name="Jarju S."/>
            <person name="Secka A."/>
            <person name="Antonio M."/>
            <person name="Oren A."/>
            <person name="Chaudhuri R.R."/>
            <person name="La Ragione R."/>
            <person name="Hildebrand F."/>
            <person name="Pallen M.J."/>
        </authorList>
    </citation>
    <scope>NUCLEOTIDE SEQUENCE</scope>
    <source>
        <strain evidence="9">B3-1481</strain>
    </source>
</reference>
<dbReference type="Pfam" id="PF01578">
    <property type="entry name" value="Cytochrom_C_asm"/>
    <property type="match status" value="1"/>
</dbReference>
<gene>
    <name evidence="9" type="primary">ccsA</name>
    <name evidence="9" type="ORF">IAB76_06870</name>
</gene>
<dbReference type="InterPro" id="IPR002541">
    <property type="entry name" value="Cyt_c_assembly"/>
</dbReference>
<evidence type="ECO:0000313" key="10">
    <source>
        <dbReference type="Proteomes" id="UP000823769"/>
    </source>
</evidence>
<evidence type="ECO:0000259" key="8">
    <source>
        <dbReference type="Pfam" id="PF05140"/>
    </source>
</evidence>
<sequence>MRWGYHSAFFIALWALALVSGVVYYVRRTSCRPAATAGIHASFVLILSGAMITHVCGEQGAVHLRLGDAPVSEYLTEDLQTAAFPFTLSLEDFEIEYYPGTYAPTDYVSTLAVNDGSSEQTLTVAMNRIGSWRGYRFYQSSYDEDAGGSTLAVSRDPAGVAVTYIGYALLLLSLAGFFFQRNSRFRAVLRRVSKMVPAAALLLVLGGFAMPEAEAKEAMPEVLPKETAEAYGRMYVYYNDRVCPVQTLARDFTMKLYGKPSYRGLTSEQVLTGWIFHYDSWSETLEQGGSSKKALKEFDEKRQLVMLVCGATLLKIFPYADAEGSVAWYASTDRLPAEMDSDQWLFVRKVMSLAGESIVKNDFQAAGGIFDKIAEYQKKTAAGSLPSDSRIAAERLYNAVEHPKAAAIACLAFGLLLFVLNCFSSGLGRTLKISVSVLAVLVLLYLSFVLGLRWHISGHAPFSNGFEVMMLVSWLTMLLGLLVRRRFAMMQPLVFLLGGFALLVASIGESDPAIAYLTPVLSSPLLSLHVMTMMISYTLLGLVMLNGVMALVKYGRSEAGLAQAADVSLLFLYPAVFFLAAGTFLGAVWANVSWGRYWAWDPKEVWALITLLVYAFALHSGSLKKFSDPRFFHWFCIFAFICVLVTYFGVNFFLGGLHSYA</sequence>
<evidence type="ECO:0000256" key="6">
    <source>
        <dbReference type="SAM" id="Phobius"/>
    </source>
</evidence>
<feature type="transmembrane region" description="Helical" evidence="6">
    <location>
        <begin position="605"/>
        <end position="623"/>
    </location>
</feature>
<evidence type="ECO:0000256" key="5">
    <source>
        <dbReference type="ARBA" id="ARBA00023136"/>
    </source>
</evidence>
<evidence type="ECO:0000313" key="9">
    <source>
        <dbReference type="EMBL" id="MBO8480809.1"/>
    </source>
</evidence>